<gene>
    <name evidence="1" type="ORF">DEAC_c23030</name>
</gene>
<dbReference type="Proteomes" id="UP000036356">
    <property type="component" value="Unassembled WGS sequence"/>
</dbReference>
<dbReference type="InterPro" id="IPR026487">
    <property type="entry name" value="CHP04141"/>
</dbReference>
<protein>
    <recommendedName>
        <fullName evidence="3">Sporadically distributed protein, TIGR04141 family</fullName>
    </recommendedName>
</protein>
<organism evidence="1 2">
    <name type="scientific">Desulfosporosinus acididurans</name>
    <dbReference type="NCBI Taxonomy" id="476652"/>
    <lineage>
        <taxon>Bacteria</taxon>
        <taxon>Bacillati</taxon>
        <taxon>Bacillota</taxon>
        <taxon>Clostridia</taxon>
        <taxon>Eubacteriales</taxon>
        <taxon>Desulfitobacteriaceae</taxon>
        <taxon>Desulfosporosinus</taxon>
    </lineage>
</organism>
<accession>A0A0J1FRQ8</accession>
<sequence>MSPSQRIQIAVYRIENTLFDGMSNGQIVEIIVSTYNSKVPEYESFLEQELREGLDLQGFSMKVYYSEKNRVPKWQGFLRPILNEDVDLLSGRNKDVSFVAFVFDENNLFAVSGGQGNFIVQDYINQNFGIEIISRIISENAKVIRSLNERGLTGAVLASTKYFRFDYKLADDDEFGKLYKQIRAELDNEMSERLGFSADEIRKHVGCIAKSTFQISKSIDFSSLIRVLKNIASLLEQEPNFILNKVKIIARRGEINKALIEQLENRLYDIVVNNWYNRNPELDFDICHPEYEAFFNASDYNLLLTNTKTLLCEEPYDELTDFSFVFDALDKQGFDITQVVEIRGFLKRLRVRSYDSEGNVLTEATLIKHLHGELHLHDKIYFLIDGEWYEVENDFIDRLNRECEQVINESLEGFSLEPWLNNYGDEDQYNQQYVGEPDFLVMHKIYPDGFEIADIVKSEGINTYLIHVKKGFNNSMRELASQLAISARIVQEAQISGDFQQIIKVYEGLEEKVRSDDHYFSLIGNQTEKISKDQFLNLFKGKNIIFCLAFYDIAKVERDIVNIDRFDSNIAKFSLIELYRRLKSAGIKLRVIQIRRENPLKQAANL</sequence>
<evidence type="ECO:0008006" key="3">
    <source>
        <dbReference type="Google" id="ProtNLM"/>
    </source>
</evidence>
<evidence type="ECO:0000313" key="2">
    <source>
        <dbReference type="Proteomes" id="UP000036356"/>
    </source>
</evidence>
<dbReference type="NCBIfam" id="TIGR04141">
    <property type="entry name" value="TIGR04141 family sporadically distributed protein"/>
    <property type="match status" value="1"/>
</dbReference>
<dbReference type="EMBL" id="LDZY01000007">
    <property type="protein sequence ID" value="KLU65673.1"/>
    <property type="molecule type" value="Genomic_DNA"/>
</dbReference>
<comment type="caution">
    <text evidence="1">The sequence shown here is derived from an EMBL/GenBank/DDBJ whole genome shotgun (WGS) entry which is preliminary data.</text>
</comment>
<keyword evidence="2" id="KW-1185">Reference proteome</keyword>
<name>A0A0J1FRQ8_9FIRM</name>
<dbReference type="PATRIC" id="fig|476652.3.peg.2390"/>
<dbReference type="AlphaFoldDB" id="A0A0J1FRQ8"/>
<dbReference type="STRING" id="476652.DEAC_c23030"/>
<dbReference type="Pfam" id="PF19614">
    <property type="entry name" value="DUF6119"/>
    <property type="match status" value="1"/>
</dbReference>
<dbReference type="RefSeq" id="WP_047810168.1">
    <property type="nucleotide sequence ID" value="NZ_LDZY01000007.1"/>
</dbReference>
<evidence type="ECO:0000313" key="1">
    <source>
        <dbReference type="EMBL" id="KLU65673.1"/>
    </source>
</evidence>
<proteinExistence type="predicted"/>
<reference evidence="1 2" key="1">
    <citation type="submission" date="2015-06" db="EMBL/GenBank/DDBJ databases">
        <title>Draft genome of the moderately acidophilic sulfate reducer Candidatus Desulfosporosinus acididurans strain M1.</title>
        <authorList>
            <person name="Poehlein A."/>
            <person name="Petzsch P."/>
            <person name="Johnson B.D."/>
            <person name="Schloemann M."/>
            <person name="Daniel R."/>
            <person name="Muehling M."/>
        </authorList>
    </citation>
    <scope>NUCLEOTIDE SEQUENCE [LARGE SCALE GENOMIC DNA]</scope>
    <source>
        <strain evidence="1 2">M1</strain>
    </source>
</reference>